<comment type="caution">
    <text evidence="2">The sequence shown here is derived from an EMBL/GenBank/DDBJ whole genome shotgun (WGS) entry which is preliminary data.</text>
</comment>
<name>A0A7W6GU83_9RHOB</name>
<dbReference type="AlphaFoldDB" id="A0A7W6GU83"/>
<proteinExistence type="predicted"/>
<dbReference type="EMBL" id="JACIEJ010000013">
    <property type="protein sequence ID" value="MBB3987905.1"/>
    <property type="molecule type" value="Genomic_DNA"/>
</dbReference>
<dbReference type="Proteomes" id="UP000541426">
    <property type="component" value="Unassembled WGS sequence"/>
</dbReference>
<feature type="compositionally biased region" description="Basic and acidic residues" evidence="1">
    <location>
        <begin position="1"/>
        <end position="11"/>
    </location>
</feature>
<gene>
    <name evidence="2" type="ORF">GGQ68_004259</name>
</gene>
<reference evidence="2 3" key="1">
    <citation type="submission" date="2020-08" db="EMBL/GenBank/DDBJ databases">
        <title>Genomic Encyclopedia of Type Strains, Phase IV (KMG-IV): sequencing the most valuable type-strain genomes for metagenomic binning, comparative biology and taxonomic classification.</title>
        <authorList>
            <person name="Goeker M."/>
        </authorList>
    </citation>
    <scope>NUCLEOTIDE SEQUENCE [LARGE SCALE GENOMIC DNA]</scope>
    <source>
        <strain evidence="2 3">DSM 102235</strain>
    </source>
</reference>
<feature type="compositionally biased region" description="Basic and acidic residues" evidence="1">
    <location>
        <begin position="37"/>
        <end position="61"/>
    </location>
</feature>
<accession>A0A7W6GU83</accession>
<organism evidence="2 3">
    <name type="scientific">Sagittula marina</name>
    <dbReference type="NCBI Taxonomy" id="943940"/>
    <lineage>
        <taxon>Bacteria</taxon>
        <taxon>Pseudomonadati</taxon>
        <taxon>Pseudomonadota</taxon>
        <taxon>Alphaproteobacteria</taxon>
        <taxon>Rhodobacterales</taxon>
        <taxon>Roseobacteraceae</taxon>
        <taxon>Sagittula</taxon>
    </lineage>
</organism>
<dbReference type="RefSeq" id="WP_221235663.1">
    <property type="nucleotide sequence ID" value="NZ_JACIEJ010000013.1"/>
</dbReference>
<keyword evidence="3" id="KW-1185">Reference proteome</keyword>
<feature type="region of interest" description="Disordered" evidence="1">
    <location>
        <begin position="1"/>
        <end position="74"/>
    </location>
</feature>
<evidence type="ECO:0000313" key="2">
    <source>
        <dbReference type="EMBL" id="MBB3987905.1"/>
    </source>
</evidence>
<evidence type="ECO:0000313" key="3">
    <source>
        <dbReference type="Proteomes" id="UP000541426"/>
    </source>
</evidence>
<sequence length="98" mass="10556">MPIGQRADEGLRQPQDQVLQGNRKPEGFSADVGIQLDRAEEQAERLSDAHGDGDEHCRADQDNPGASAQRGSIRGKCLAHGLSLRESLSSHAGLESIR</sequence>
<evidence type="ECO:0000256" key="1">
    <source>
        <dbReference type="SAM" id="MobiDB-lite"/>
    </source>
</evidence>
<protein>
    <submittedName>
        <fullName evidence="2">Uncharacterized protein</fullName>
    </submittedName>
</protein>